<comment type="caution">
    <text evidence="1">The sequence shown here is derived from an EMBL/GenBank/DDBJ whole genome shotgun (WGS) entry which is preliminary data.</text>
</comment>
<accession>A0A421NY84</accession>
<evidence type="ECO:0000313" key="2">
    <source>
        <dbReference type="Proteomes" id="UP000283896"/>
    </source>
</evidence>
<dbReference type="Proteomes" id="UP000283896">
    <property type="component" value="Unassembled WGS sequence"/>
</dbReference>
<reference evidence="2" key="1">
    <citation type="submission" date="2016-11" db="EMBL/GenBank/DDBJ databases">
        <title>Genome sequence of Candidatus Phytoplasma solani strain SA-1.</title>
        <authorList>
            <person name="Haryono M."/>
            <person name="Samarzija I."/>
            <person name="Seruga Music M."/>
            <person name="Hogenhout S."/>
            <person name="Kuo C.-H."/>
        </authorList>
    </citation>
    <scope>NUCLEOTIDE SEQUENCE [LARGE SCALE GENOMIC DNA]</scope>
    <source>
        <strain evidence="2">SA-1</strain>
    </source>
</reference>
<dbReference type="RefSeq" id="WP_147442435.1">
    <property type="nucleotide sequence ID" value="NZ_CP103786.1"/>
</dbReference>
<proteinExistence type="predicted"/>
<keyword evidence="2" id="KW-1185">Reference proteome</keyword>
<dbReference type="EMBL" id="MPBG01000002">
    <property type="protein sequence ID" value="RMI88997.1"/>
    <property type="molecule type" value="Genomic_DNA"/>
</dbReference>
<organism evidence="1 2">
    <name type="scientific">Candidatus Phytoplasma solani</name>
    <dbReference type="NCBI Taxonomy" id="69896"/>
    <lineage>
        <taxon>Bacteria</taxon>
        <taxon>Bacillati</taxon>
        <taxon>Mycoplasmatota</taxon>
        <taxon>Mollicutes</taxon>
        <taxon>Acholeplasmatales</taxon>
        <taxon>Acholeplasmataceae</taxon>
        <taxon>Candidatus Phytoplasma</taxon>
        <taxon>16SrXII (Stolbur group)</taxon>
    </lineage>
</organism>
<dbReference type="AlphaFoldDB" id="A0A421NY84"/>
<evidence type="ECO:0000313" key="1">
    <source>
        <dbReference type="EMBL" id="RMI88997.1"/>
    </source>
</evidence>
<sequence length="259" mass="31249">MMRNNKIKIKFKLLFIIIVLLPCILSFNNFVFAVTEIQKLENKNLSKELILKMNPIMTTFLDDDIPMPSFFVNQFNTLDYVGFKQSNDIYDYDYKFIHNYDIEGRLITMQQYNPDGSLKYKFVYVYDEKKLQVINIYLPEEDEEPYFKFVNTHNDEGKLIKIQEFFLGFKGDICIPFYSNENLLFCIKKYSFQEEFKCLYKFTYNSDYQLEKIVKYNDFLLPEEIKKSYISYNKKQEFSEISDFNNYDVKLCTFVNTIE</sequence>
<protein>
    <submittedName>
        <fullName evidence="1">Putative effector</fullName>
    </submittedName>
</protein>
<gene>
    <name evidence="1" type="ORF">PSSA1_v1c2050</name>
</gene>
<name>A0A421NY84_9MOLU</name>